<gene>
    <name evidence="2" type="ORF">B0H50_12514</name>
</gene>
<evidence type="ECO:0000313" key="2">
    <source>
        <dbReference type="EMBL" id="PWK93821.1"/>
    </source>
</evidence>
<dbReference type="SUPFAM" id="SSF52540">
    <property type="entry name" value="P-loop containing nucleoside triphosphate hydrolases"/>
    <property type="match status" value="1"/>
</dbReference>
<protein>
    <submittedName>
        <fullName evidence="2">ATPase</fullName>
    </submittedName>
</protein>
<dbReference type="InterPro" id="IPR014555">
    <property type="entry name" value="RecF-like"/>
</dbReference>
<reference evidence="2 3" key="1">
    <citation type="submission" date="2018-05" db="EMBL/GenBank/DDBJ databases">
        <title>Animal gut microbial communities from fecal samples from Wisconsin, USA.</title>
        <authorList>
            <person name="Neumann A."/>
        </authorList>
    </citation>
    <scope>NUCLEOTIDE SEQUENCE [LARGE SCALE GENOMIC DNA]</scope>
    <source>
        <strain evidence="2 3">UWS4</strain>
    </source>
</reference>
<accession>A0ABX5LIR7</accession>
<evidence type="ECO:0000313" key="3">
    <source>
        <dbReference type="Proteomes" id="UP000245523"/>
    </source>
</evidence>
<dbReference type="EMBL" id="QGHD01000025">
    <property type="protein sequence ID" value="PWK93821.1"/>
    <property type="molecule type" value="Genomic_DNA"/>
</dbReference>
<proteinExistence type="predicted"/>
<dbReference type="Pfam" id="PF13304">
    <property type="entry name" value="AAA_21"/>
    <property type="match status" value="1"/>
</dbReference>
<dbReference type="RefSeq" id="WP_095879464.1">
    <property type="nucleotide sequence ID" value="NZ_QGHD01000025.1"/>
</dbReference>
<name>A0ABX5LIR7_9BACT</name>
<keyword evidence="3" id="KW-1185">Reference proteome</keyword>
<dbReference type="PIRSF" id="PIRSF029347">
    <property type="entry name" value="RecF"/>
    <property type="match status" value="1"/>
</dbReference>
<dbReference type="Proteomes" id="UP000245523">
    <property type="component" value="Unassembled WGS sequence"/>
</dbReference>
<dbReference type="PANTHER" id="PTHR32182">
    <property type="entry name" value="DNA REPLICATION AND REPAIR PROTEIN RECF"/>
    <property type="match status" value="1"/>
</dbReference>
<comment type="caution">
    <text evidence="2">The sequence shown here is derived from an EMBL/GenBank/DDBJ whole genome shotgun (WGS) entry which is preliminary data.</text>
</comment>
<dbReference type="InterPro" id="IPR003959">
    <property type="entry name" value="ATPase_AAA_core"/>
</dbReference>
<dbReference type="InterPro" id="IPR027417">
    <property type="entry name" value="P-loop_NTPase"/>
</dbReference>
<evidence type="ECO:0000259" key="1">
    <source>
        <dbReference type="Pfam" id="PF13304"/>
    </source>
</evidence>
<dbReference type="CDD" id="cd00267">
    <property type="entry name" value="ABC_ATPase"/>
    <property type="match status" value="1"/>
</dbReference>
<feature type="domain" description="ATPase AAA-type core" evidence="1">
    <location>
        <begin position="32"/>
        <end position="319"/>
    </location>
</feature>
<dbReference type="Gene3D" id="3.40.50.300">
    <property type="entry name" value="P-loop containing nucleotide triphosphate hydrolases"/>
    <property type="match status" value="1"/>
</dbReference>
<organism evidence="2 3">
    <name type="scientific">Hallerella porci</name>
    <dbReference type="NCBI Taxonomy" id="1945871"/>
    <lineage>
        <taxon>Bacteria</taxon>
        <taxon>Pseudomonadati</taxon>
        <taxon>Fibrobacterota</taxon>
        <taxon>Fibrobacteria</taxon>
        <taxon>Fibrobacterales</taxon>
        <taxon>Fibrobacteraceae</taxon>
        <taxon>Hallerella</taxon>
    </lineage>
</organism>
<sequence length="370" mass="41662">MNNKSKLTQIAISGFKSFGSDELSLNLDLKDVNIIIGTNGAGKSSFISFFEMLNHMSTEALQLYIGKNGGADNILHFGSKKTPIIQSSLTFENPNFKDVYQFKLAKSVKDALIFLEEKIKVNDKEFELDGGQKESLLYADDQKYAGANALKAILSQCRAYQFHDTSDQSHIRNSASIANNRYLFADGGNLPAFLYRLQQKYPKYFERITSRIRYAVPQFGKFDLFPDPLNMSSIKLNWKSEIDNDYLFGPDHLSDGSIRFIALATLFLQPPELLPNIILIDEPELGLHPQVIDLLASMIKECSQYAQIVIATQSPRLLDSFTPDQVIVAETNSASGSSIFKRLNEQDLDEWLENYSLSEIWEKNIIGGQP</sequence>
<dbReference type="PANTHER" id="PTHR32182:SF22">
    <property type="entry name" value="ATP-DEPENDENT ENDONUCLEASE, OLD FAMILY-RELATED"/>
    <property type="match status" value="1"/>
</dbReference>